<name>A0A1G5S680_9FIRM</name>
<evidence type="ECO:0000313" key="1">
    <source>
        <dbReference type="EMBL" id="SCZ81855.1"/>
    </source>
</evidence>
<proteinExistence type="predicted"/>
<dbReference type="RefSeq" id="WP_092593079.1">
    <property type="nucleotide sequence ID" value="NZ_FMWL01000025.1"/>
</dbReference>
<gene>
    <name evidence="1" type="ORF">SAMN03080599_03100</name>
</gene>
<reference evidence="1 2" key="1">
    <citation type="submission" date="2016-10" db="EMBL/GenBank/DDBJ databases">
        <authorList>
            <person name="de Groot N.N."/>
        </authorList>
    </citation>
    <scope>NUCLEOTIDE SEQUENCE [LARGE SCALE GENOMIC DNA]</scope>
    <source>
        <strain evidence="1 2">DSM 2784</strain>
    </source>
</reference>
<protein>
    <submittedName>
        <fullName evidence="1">Uncharacterized protein</fullName>
    </submittedName>
</protein>
<accession>A0A1G5S680</accession>
<dbReference type="Proteomes" id="UP000199208">
    <property type="component" value="Unassembled WGS sequence"/>
</dbReference>
<dbReference type="EMBL" id="FMWL01000025">
    <property type="protein sequence ID" value="SCZ81855.1"/>
    <property type="molecule type" value="Genomic_DNA"/>
</dbReference>
<dbReference type="STRING" id="1120920.SAMN03080599_03100"/>
<organism evidence="1 2">
    <name type="scientific">Acidaminobacter hydrogenoformans DSM 2784</name>
    <dbReference type="NCBI Taxonomy" id="1120920"/>
    <lineage>
        <taxon>Bacteria</taxon>
        <taxon>Bacillati</taxon>
        <taxon>Bacillota</taxon>
        <taxon>Clostridia</taxon>
        <taxon>Peptostreptococcales</taxon>
        <taxon>Acidaminobacteraceae</taxon>
        <taxon>Acidaminobacter</taxon>
    </lineage>
</organism>
<dbReference type="AlphaFoldDB" id="A0A1G5S680"/>
<keyword evidence="2" id="KW-1185">Reference proteome</keyword>
<sequence>MPGKNGTGPAGLGRGLGLGRSSGAGQGLNARRVGGNAGYGVQGYCVCPKCGAKVEHERAEPCYTKKCPSCGAIMVRE</sequence>
<dbReference type="OrthoDB" id="9804603at2"/>
<evidence type="ECO:0000313" key="2">
    <source>
        <dbReference type="Proteomes" id="UP000199208"/>
    </source>
</evidence>